<comment type="caution">
    <text evidence="2">The sequence shown here is derived from an EMBL/GenBank/DDBJ whole genome shotgun (WGS) entry which is preliminary data.</text>
</comment>
<proteinExistence type="predicted"/>
<dbReference type="RefSeq" id="WP_114580204.1">
    <property type="nucleotide sequence ID" value="NZ_QPMH01000001.1"/>
</dbReference>
<name>A0A369TEB9_9PROT</name>
<sequence>MRVLLRAANVAAVAAAPTLAAGIVLGVINPAEAQTRTVRLDAVIAKGGAPINDEVKFAIWSLNDGGSKGVIARRAAAPAEVALQPGEYRIVAEYGSARRVQDIRVEDAPSQRQMINLNAGEVELSLVPRIGAPAVRAPMMWEVRRYARGEKKGATIASVKDDRPHLMLREGWYEVEVRHGNAAITHTIEVAAGQRYDYTLVMNE</sequence>
<reference evidence="2 3" key="1">
    <citation type="submission" date="2018-07" db="EMBL/GenBank/DDBJ databases">
        <title>Venubactetium sediminum gen. nov., sp. nov., isolated from a marine solar saltern.</title>
        <authorList>
            <person name="Wang S."/>
        </authorList>
    </citation>
    <scope>NUCLEOTIDE SEQUENCE [LARGE SCALE GENOMIC DNA]</scope>
    <source>
        <strain evidence="2 3">WD2A32</strain>
    </source>
</reference>
<accession>A0A369TEB9</accession>
<dbReference type="EMBL" id="QPMH01000001">
    <property type="protein sequence ID" value="RDD63691.1"/>
    <property type="molecule type" value="Genomic_DNA"/>
</dbReference>
<evidence type="ECO:0000256" key="1">
    <source>
        <dbReference type="SAM" id="SignalP"/>
    </source>
</evidence>
<feature type="signal peptide" evidence="1">
    <location>
        <begin position="1"/>
        <end position="20"/>
    </location>
</feature>
<evidence type="ECO:0000313" key="2">
    <source>
        <dbReference type="EMBL" id="RDD63691.1"/>
    </source>
</evidence>
<gene>
    <name evidence="2" type="ORF">DRB17_00465</name>
</gene>
<dbReference type="Proteomes" id="UP000253941">
    <property type="component" value="Unassembled WGS sequence"/>
</dbReference>
<evidence type="ECO:0008006" key="4">
    <source>
        <dbReference type="Google" id="ProtNLM"/>
    </source>
</evidence>
<keyword evidence="1" id="KW-0732">Signal</keyword>
<evidence type="ECO:0000313" key="3">
    <source>
        <dbReference type="Proteomes" id="UP000253941"/>
    </source>
</evidence>
<keyword evidence="3" id="KW-1185">Reference proteome</keyword>
<dbReference type="AlphaFoldDB" id="A0A369TEB9"/>
<organism evidence="2 3">
    <name type="scientific">Ferruginivarius sediminum</name>
    <dbReference type="NCBI Taxonomy" id="2661937"/>
    <lineage>
        <taxon>Bacteria</taxon>
        <taxon>Pseudomonadati</taxon>
        <taxon>Pseudomonadota</taxon>
        <taxon>Alphaproteobacteria</taxon>
        <taxon>Rhodospirillales</taxon>
        <taxon>Rhodospirillaceae</taxon>
        <taxon>Ferruginivarius</taxon>
    </lineage>
</organism>
<protein>
    <recommendedName>
        <fullName evidence="4">Carboxypeptidase regulatory-like domain-containing protein</fullName>
    </recommendedName>
</protein>
<feature type="chain" id="PRO_5016828409" description="Carboxypeptidase regulatory-like domain-containing protein" evidence="1">
    <location>
        <begin position="21"/>
        <end position="204"/>
    </location>
</feature>